<keyword evidence="6" id="KW-1185">Reference proteome</keyword>
<gene>
    <name evidence="5" type="ORF">SAMN05192543_11485</name>
</gene>
<keyword evidence="1" id="KW-0805">Transcription regulation</keyword>
<evidence type="ECO:0000259" key="4">
    <source>
        <dbReference type="PROSITE" id="PS50943"/>
    </source>
</evidence>
<evidence type="ECO:0000256" key="2">
    <source>
        <dbReference type="ARBA" id="ARBA00023125"/>
    </source>
</evidence>
<keyword evidence="2" id="KW-0238">DNA-binding</keyword>
<evidence type="ECO:0000313" key="6">
    <source>
        <dbReference type="Proteomes" id="UP000199548"/>
    </source>
</evidence>
<dbReference type="Pfam" id="PF01381">
    <property type="entry name" value="HTH_3"/>
    <property type="match status" value="1"/>
</dbReference>
<organism evidence="5 6">
    <name type="scientific">Paraburkholderia megapolitana</name>
    <dbReference type="NCBI Taxonomy" id="420953"/>
    <lineage>
        <taxon>Bacteria</taxon>
        <taxon>Pseudomonadati</taxon>
        <taxon>Pseudomonadota</taxon>
        <taxon>Betaproteobacteria</taxon>
        <taxon>Burkholderiales</taxon>
        <taxon>Burkholderiaceae</taxon>
        <taxon>Paraburkholderia</taxon>
    </lineage>
</organism>
<dbReference type="InterPro" id="IPR052359">
    <property type="entry name" value="HTH-type_reg/antitoxin"/>
</dbReference>
<dbReference type="AlphaFoldDB" id="A0A1I3VS54"/>
<proteinExistence type="predicted"/>
<name>A0A1I3VS54_9BURK</name>
<dbReference type="OrthoDB" id="9799384at2"/>
<keyword evidence="3" id="KW-0804">Transcription</keyword>
<dbReference type="InterPro" id="IPR001387">
    <property type="entry name" value="Cro/C1-type_HTH"/>
</dbReference>
<dbReference type="PANTHER" id="PTHR36511">
    <property type="entry name" value="MERR FAMILY BACTERIAL REGULATORY PROTEIN"/>
    <property type="match status" value="1"/>
</dbReference>
<dbReference type="GO" id="GO:0003677">
    <property type="term" value="F:DNA binding"/>
    <property type="evidence" value="ECO:0007669"/>
    <property type="project" value="UniProtKB-KW"/>
</dbReference>
<dbReference type="CDD" id="cd00093">
    <property type="entry name" value="HTH_XRE"/>
    <property type="match status" value="1"/>
</dbReference>
<dbReference type="RefSeq" id="WP_091020107.1">
    <property type="nucleotide sequence ID" value="NZ_CP041745.1"/>
</dbReference>
<reference evidence="5 6" key="1">
    <citation type="submission" date="2016-10" db="EMBL/GenBank/DDBJ databases">
        <authorList>
            <person name="de Groot N.N."/>
        </authorList>
    </citation>
    <scope>NUCLEOTIDE SEQUENCE [LARGE SCALE GENOMIC DNA]</scope>
    <source>
        <strain evidence="5 6">LMG 23650</strain>
    </source>
</reference>
<protein>
    <submittedName>
        <fullName evidence="5">Transcriptional regulator, XRE family</fullName>
    </submittedName>
</protein>
<dbReference type="EMBL" id="FOQU01000014">
    <property type="protein sequence ID" value="SFJ97097.1"/>
    <property type="molecule type" value="Genomic_DNA"/>
</dbReference>
<dbReference type="PANTHER" id="PTHR36511:SF4">
    <property type="entry name" value="ANTITOXIN MQSA"/>
    <property type="match status" value="1"/>
</dbReference>
<evidence type="ECO:0000256" key="3">
    <source>
        <dbReference type="ARBA" id="ARBA00023163"/>
    </source>
</evidence>
<evidence type="ECO:0000313" key="5">
    <source>
        <dbReference type="EMBL" id="SFJ97097.1"/>
    </source>
</evidence>
<dbReference type="SMART" id="SM00530">
    <property type="entry name" value="HTH_XRE"/>
    <property type="match status" value="1"/>
</dbReference>
<dbReference type="SUPFAM" id="SSF47413">
    <property type="entry name" value="lambda repressor-like DNA-binding domains"/>
    <property type="match status" value="1"/>
</dbReference>
<dbReference type="PROSITE" id="PS50943">
    <property type="entry name" value="HTH_CROC1"/>
    <property type="match status" value="1"/>
</dbReference>
<accession>A0A1I3VS54</accession>
<dbReference type="Gene3D" id="1.10.260.40">
    <property type="entry name" value="lambda repressor-like DNA-binding domains"/>
    <property type="match status" value="1"/>
</dbReference>
<sequence length="104" mass="11263">MPKNEKDLIARDATRDIGAELLQAVKQMKAGEAARSTKVAVSTASEARSKLGLSQSQFATALGVSIRTLQEWEQGRRLPTGAAKRLLNIAARHPEVLLEELAVQ</sequence>
<dbReference type="InterPro" id="IPR010982">
    <property type="entry name" value="Lambda_DNA-bd_dom_sf"/>
</dbReference>
<evidence type="ECO:0000256" key="1">
    <source>
        <dbReference type="ARBA" id="ARBA00023015"/>
    </source>
</evidence>
<dbReference type="STRING" id="420953.SAMN05192543_11485"/>
<feature type="domain" description="HTH cro/C1-type" evidence="4">
    <location>
        <begin position="46"/>
        <end position="80"/>
    </location>
</feature>
<dbReference type="Proteomes" id="UP000199548">
    <property type="component" value="Unassembled WGS sequence"/>
</dbReference>